<organism evidence="6 7">
    <name type="scientific">Mesorhizobium vachelliae</name>
    <dbReference type="NCBI Taxonomy" id="3072309"/>
    <lineage>
        <taxon>Bacteria</taxon>
        <taxon>Pseudomonadati</taxon>
        <taxon>Pseudomonadota</taxon>
        <taxon>Alphaproteobacteria</taxon>
        <taxon>Hyphomicrobiales</taxon>
        <taxon>Phyllobacteriaceae</taxon>
        <taxon>Mesorhizobium</taxon>
    </lineage>
</organism>
<dbReference type="EC" id="2.1.1.100" evidence="6"/>
<feature type="transmembrane region" description="Helical" evidence="5">
    <location>
        <begin position="42"/>
        <end position="64"/>
    </location>
</feature>
<dbReference type="PANTHER" id="PTHR12714">
    <property type="entry name" value="PROTEIN-S ISOPRENYLCYSTEINE O-METHYLTRANSFERASE"/>
    <property type="match status" value="1"/>
</dbReference>
<dbReference type="Proteomes" id="UP001285154">
    <property type="component" value="Unassembled WGS sequence"/>
</dbReference>
<dbReference type="Pfam" id="PF04191">
    <property type="entry name" value="PEMT"/>
    <property type="match status" value="1"/>
</dbReference>
<evidence type="ECO:0000256" key="5">
    <source>
        <dbReference type="SAM" id="Phobius"/>
    </source>
</evidence>
<evidence type="ECO:0000313" key="7">
    <source>
        <dbReference type="Proteomes" id="UP001285154"/>
    </source>
</evidence>
<protein>
    <submittedName>
        <fullName evidence="6">Isoprenylcysteine carboxylmethyltransferase family protein</fullName>
        <ecNumber evidence="6">2.1.1.100</ecNumber>
        <ecNumber evidence="6">2.1.1.334</ecNumber>
    </submittedName>
</protein>
<dbReference type="GO" id="GO:0004671">
    <property type="term" value="F:protein C-terminal S-isoprenylcysteine carboxyl O-methyltransferase activity"/>
    <property type="evidence" value="ECO:0007669"/>
    <property type="project" value="UniProtKB-EC"/>
</dbReference>
<comment type="caution">
    <text evidence="6">The sequence shown here is derived from an EMBL/GenBank/DDBJ whole genome shotgun (WGS) entry which is preliminary data.</text>
</comment>
<sequence length="215" mass="23565">MRDFIGRATMTLYFTICATLKAAATAADVSKADWTASRLVDVGANIAALGFMVLVVLTTVARLPPVKTAQGIEPRISALIGCFATITLVAFPRPQVAQQLELIADLVTIVGFALCILCLWWLGRSFSILAQARRLVTTGPYQIVRHPLYTCEAIVLAGIILRNPTFTAVGVGIVVFIFQYRRIVNEEKVLRAAFSEYDSYARTTPMLVPTLKLTR</sequence>
<evidence type="ECO:0000256" key="4">
    <source>
        <dbReference type="ARBA" id="ARBA00023136"/>
    </source>
</evidence>
<dbReference type="InterPro" id="IPR007318">
    <property type="entry name" value="Phopholipid_MeTrfase"/>
</dbReference>
<evidence type="ECO:0000313" key="6">
    <source>
        <dbReference type="EMBL" id="MDX8535727.1"/>
    </source>
</evidence>
<reference evidence="6 7" key="1">
    <citation type="submission" date="2023-08" db="EMBL/GenBank/DDBJ databases">
        <title>Implementing the SeqCode for naming new Mesorhizobium species isolated from Vachellia karroo root nodules.</title>
        <authorList>
            <person name="Van Lill M."/>
        </authorList>
    </citation>
    <scope>NUCLEOTIDE SEQUENCE [LARGE SCALE GENOMIC DNA]</scope>
    <source>
        <strain evidence="6 7">VK25D</strain>
    </source>
</reference>
<keyword evidence="7" id="KW-1185">Reference proteome</keyword>
<keyword evidence="2 5" id="KW-0812">Transmembrane</keyword>
<keyword evidence="6" id="KW-0489">Methyltransferase</keyword>
<evidence type="ECO:0000256" key="1">
    <source>
        <dbReference type="ARBA" id="ARBA00004127"/>
    </source>
</evidence>
<keyword evidence="3 5" id="KW-1133">Transmembrane helix</keyword>
<feature type="transmembrane region" description="Helical" evidence="5">
    <location>
        <begin position="102"/>
        <end position="122"/>
    </location>
</feature>
<feature type="transmembrane region" description="Helical" evidence="5">
    <location>
        <begin position="166"/>
        <end position="184"/>
    </location>
</feature>
<proteinExistence type="predicted"/>
<dbReference type="GO" id="GO:0032259">
    <property type="term" value="P:methylation"/>
    <property type="evidence" value="ECO:0007669"/>
    <property type="project" value="UniProtKB-KW"/>
</dbReference>
<name>A0ABU5AEM8_9HYPH</name>
<dbReference type="PANTHER" id="PTHR12714:SF9">
    <property type="entry name" value="PROTEIN-S-ISOPRENYLCYSTEINE O-METHYLTRANSFERASE"/>
    <property type="match status" value="1"/>
</dbReference>
<evidence type="ECO:0000256" key="3">
    <source>
        <dbReference type="ARBA" id="ARBA00022989"/>
    </source>
</evidence>
<comment type="subcellular location">
    <subcellularLocation>
        <location evidence="1">Endomembrane system</location>
        <topology evidence="1">Multi-pass membrane protein</topology>
    </subcellularLocation>
</comment>
<dbReference type="Gene3D" id="1.20.120.1630">
    <property type="match status" value="1"/>
</dbReference>
<evidence type="ECO:0000256" key="2">
    <source>
        <dbReference type="ARBA" id="ARBA00022692"/>
    </source>
</evidence>
<dbReference type="EC" id="2.1.1.334" evidence="6"/>
<keyword evidence="4 5" id="KW-0472">Membrane</keyword>
<feature type="transmembrane region" description="Helical" evidence="5">
    <location>
        <begin position="76"/>
        <end position="96"/>
    </location>
</feature>
<dbReference type="EMBL" id="JAVIIQ010000026">
    <property type="protein sequence ID" value="MDX8535727.1"/>
    <property type="molecule type" value="Genomic_DNA"/>
</dbReference>
<accession>A0ABU5AEM8</accession>
<gene>
    <name evidence="6" type="ORF">RFM42_32490</name>
</gene>
<keyword evidence="6" id="KW-0808">Transferase</keyword>